<accession>A0A8H5FCN5</accession>
<feature type="compositionally biased region" description="Basic residues" evidence="1">
    <location>
        <begin position="61"/>
        <end position="78"/>
    </location>
</feature>
<dbReference type="AlphaFoldDB" id="A0A8H5FCN5"/>
<proteinExistence type="predicted"/>
<evidence type="ECO:0000313" key="2">
    <source>
        <dbReference type="EMBL" id="KAF5331573.1"/>
    </source>
</evidence>
<feature type="compositionally biased region" description="Low complexity" evidence="1">
    <location>
        <begin position="215"/>
        <end position="242"/>
    </location>
</feature>
<feature type="compositionally biased region" description="Basic and acidic residues" evidence="1">
    <location>
        <begin position="44"/>
        <end position="60"/>
    </location>
</feature>
<protein>
    <submittedName>
        <fullName evidence="2">Uncharacterized protein</fullName>
    </submittedName>
</protein>
<feature type="region of interest" description="Disordered" evidence="1">
    <location>
        <begin position="358"/>
        <end position="386"/>
    </location>
</feature>
<organism evidence="2 3">
    <name type="scientific">Ephemerocybe angulata</name>
    <dbReference type="NCBI Taxonomy" id="980116"/>
    <lineage>
        <taxon>Eukaryota</taxon>
        <taxon>Fungi</taxon>
        <taxon>Dikarya</taxon>
        <taxon>Basidiomycota</taxon>
        <taxon>Agaricomycotina</taxon>
        <taxon>Agaricomycetes</taxon>
        <taxon>Agaricomycetidae</taxon>
        <taxon>Agaricales</taxon>
        <taxon>Agaricineae</taxon>
        <taxon>Psathyrellaceae</taxon>
        <taxon>Ephemerocybe</taxon>
    </lineage>
</organism>
<feature type="region of interest" description="Disordered" evidence="1">
    <location>
        <begin position="23"/>
        <end position="123"/>
    </location>
</feature>
<dbReference type="EMBL" id="JAACJK010000113">
    <property type="protein sequence ID" value="KAF5331573.1"/>
    <property type="molecule type" value="Genomic_DNA"/>
</dbReference>
<reference evidence="2 3" key="1">
    <citation type="journal article" date="2020" name="ISME J.">
        <title>Uncovering the hidden diversity of litter-decomposition mechanisms in mushroom-forming fungi.</title>
        <authorList>
            <person name="Floudas D."/>
            <person name="Bentzer J."/>
            <person name="Ahren D."/>
            <person name="Johansson T."/>
            <person name="Persson P."/>
            <person name="Tunlid A."/>
        </authorList>
    </citation>
    <scope>NUCLEOTIDE SEQUENCE [LARGE SCALE GENOMIC DNA]</scope>
    <source>
        <strain evidence="2 3">CBS 175.51</strain>
    </source>
</reference>
<feature type="compositionally biased region" description="Polar residues" evidence="1">
    <location>
        <begin position="268"/>
        <end position="278"/>
    </location>
</feature>
<keyword evidence="3" id="KW-1185">Reference proteome</keyword>
<sequence length="386" mass="41168">MTEYDFSPAAIAAHHEKLAGIAQWTQNVPTKPQQLANPFLPRPRPADETDFYRSHSSPRDRSKRKKDKKRSSKSHGPSRARGYETEDYSDSSSDDGGPDRPPTPPVSAPIYPGGGGYYTSPWPQQQQVYPAQTNVLVPTWNGMTWVYASPQAASPPTQYPPNAYDNRGRDKHRDSGRHHSSSRHPRPKPSRRNSQSVPPVSYTSPGGYTIIYPGAQQPQPQPQSQSTSANTTPSPASAWTSPLPVSPGMYGTPTPAAVGSGGGGYFSPQYTSPNQRTPQQTFYPPPPMFSPPVPGVHVQSPTGSVYSAGWYGSPQVSGYGGSYSAGVPGVYPGMGYAGGAGQYPYGQQPLVIVDGARPRKGGGSGAASMKSGKSGRSLFQKLTGGM</sequence>
<evidence type="ECO:0000256" key="1">
    <source>
        <dbReference type="SAM" id="MobiDB-lite"/>
    </source>
</evidence>
<comment type="caution">
    <text evidence="2">The sequence shown here is derived from an EMBL/GenBank/DDBJ whole genome shotgun (WGS) entry which is preliminary data.</text>
</comment>
<gene>
    <name evidence="2" type="ORF">D9611_007566</name>
</gene>
<feature type="compositionally biased region" description="Basic residues" evidence="1">
    <location>
        <begin position="174"/>
        <end position="191"/>
    </location>
</feature>
<feature type="compositionally biased region" description="Polar residues" evidence="1">
    <location>
        <begin position="23"/>
        <end position="36"/>
    </location>
</feature>
<evidence type="ECO:0000313" key="3">
    <source>
        <dbReference type="Proteomes" id="UP000541558"/>
    </source>
</evidence>
<dbReference type="Proteomes" id="UP000541558">
    <property type="component" value="Unassembled WGS sequence"/>
</dbReference>
<dbReference type="OrthoDB" id="10471262at2759"/>
<name>A0A8H5FCN5_9AGAR</name>
<feature type="compositionally biased region" description="Low complexity" evidence="1">
    <location>
        <begin position="366"/>
        <end position="377"/>
    </location>
</feature>
<feature type="compositionally biased region" description="Polar residues" evidence="1">
    <location>
        <begin position="193"/>
        <end position="206"/>
    </location>
</feature>
<feature type="region of interest" description="Disordered" evidence="1">
    <location>
        <begin position="150"/>
        <end position="278"/>
    </location>
</feature>